<evidence type="ECO:0000256" key="5">
    <source>
        <dbReference type="ARBA" id="ARBA00022692"/>
    </source>
</evidence>
<dbReference type="EMBL" id="HBEF01005429">
    <property type="protein sequence ID" value="CAD8331258.1"/>
    <property type="molecule type" value="Transcribed_RNA"/>
</dbReference>
<keyword evidence="10 12" id="KW-0175">Coiled coil</keyword>
<dbReference type="GO" id="GO:0006888">
    <property type="term" value="P:endoplasmic reticulum to Golgi vesicle-mediated transport"/>
    <property type="evidence" value="ECO:0007669"/>
    <property type="project" value="InterPro"/>
</dbReference>
<evidence type="ECO:0000259" key="16">
    <source>
        <dbReference type="PROSITE" id="PS50892"/>
    </source>
</evidence>
<accession>A0A7R9ZLP6</accession>
<dbReference type="Gene3D" id="3.30.450.50">
    <property type="entry name" value="Longin domain"/>
    <property type="match status" value="1"/>
</dbReference>
<keyword evidence="9" id="KW-0333">Golgi apparatus</keyword>
<keyword evidence="11 14" id="KW-0472">Membrane</keyword>
<feature type="domain" description="Longin" evidence="15">
    <location>
        <begin position="7"/>
        <end position="93"/>
    </location>
</feature>
<dbReference type="InterPro" id="IPR011012">
    <property type="entry name" value="Longin-like_dom_sf"/>
</dbReference>
<keyword evidence="7" id="KW-0653">Protein transport</keyword>
<evidence type="ECO:0000256" key="11">
    <source>
        <dbReference type="ARBA" id="ARBA00023136"/>
    </source>
</evidence>
<evidence type="ECO:0000256" key="4">
    <source>
        <dbReference type="ARBA" id="ARBA00022448"/>
    </source>
</evidence>
<comment type="similarity">
    <text evidence="3">Belongs to the synaptobrevin family.</text>
</comment>
<evidence type="ECO:0000256" key="8">
    <source>
        <dbReference type="ARBA" id="ARBA00022989"/>
    </source>
</evidence>
<dbReference type="SUPFAM" id="SSF64356">
    <property type="entry name" value="SNARE-like"/>
    <property type="match status" value="1"/>
</dbReference>
<evidence type="ECO:0008006" key="18">
    <source>
        <dbReference type="Google" id="ProtNLM"/>
    </source>
</evidence>
<proteinExistence type="inferred from homology"/>
<dbReference type="InterPro" id="IPR042855">
    <property type="entry name" value="V_SNARE_CC"/>
</dbReference>
<evidence type="ECO:0000256" key="12">
    <source>
        <dbReference type="PROSITE-ProRule" id="PRU00290"/>
    </source>
</evidence>
<evidence type="ECO:0000256" key="7">
    <source>
        <dbReference type="ARBA" id="ARBA00022927"/>
    </source>
</evidence>
<comment type="subcellular location">
    <subcellularLocation>
        <location evidence="1">Endoplasmic reticulum membrane</location>
        <topology evidence="1">Single-pass type IV membrane protein</topology>
    </subcellularLocation>
    <subcellularLocation>
        <location evidence="2">Golgi apparatus membrane</location>
    </subcellularLocation>
</comment>
<keyword evidence="6" id="KW-0256">Endoplasmic reticulum</keyword>
<evidence type="ECO:0000256" key="3">
    <source>
        <dbReference type="ARBA" id="ARBA00008025"/>
    </source>
</evidence>
<feature type="coiled-coil region" evidence="13">
    <location>
        <begin position="127"/>
        <end position="154"/>
    </location>
</feature>
<dbReference type="CDD" id="cd14824">
    <property type="entry name" value="Longin"/>
    <property type="match status" value="1"/>
</dbReference>
<protein>
    <recommendedName>
        <fullName evidence="18">V-SNARE coiled-coil homology domain-containing protein</fullName>
    </recommendedName>
</protein>
<dbReference type="InterPro" id="IPR010908">
    <property type="entry name" value="Longin_dom"/>
</dbReference>
<evidence type="ECO:0000313" key="17">
    <source>
        <dbReference type="EMBL" id="CAD8331258.1"/>
    </source>
</evidence>
<name>A0A7R9ZLP6_9STRA</name>
<dbReference type="PROSITE" id="PS50892">
    <property type="entry name" value="V_SNARE"/>
    <property type="match status" value="1"/>
</dbReference>
<keyword evidence="4" id="KW-0813">Transport</keyword>
<dbReference type="InterPro" id="IPR044565">
    <property type="entry name" value="Sec22"/>
</dbReference>
<dbReference type="PROSITE" id="PS50859">
    <property type="entry name" value="LONGIN"/>
    <property type="match status" value="1"/>
</dbReference>
<evidence type="ECO:0000256" key="1">
    <source>
        <dbReference type="ARBA" id="ARBA00004163"/>
    </source>
</evidence>
<evidence type="ECO:0000256" key="14">
    <source>
        <dbReference type="SAM" id="Phobius"/>
    </source>
</evidence>
<keyword evidence="5 14" id="KW-0812">Transmembrane</keyword>
<feature type="domain" description="V-SNARE coiled-coil homology" evidence="16">
    <location>
        <begin position="140"/>
        <end position="196"/>
    </location>
</feature>
<dbReference type="GO" id="GO:0005789">
    <property type="term" value="C:endoplasmic reticulum membrane"/>
    <property type="evidence" value="ECO:0007669"/>
    <property type="project" value="UniProtKB-SubCell"/>
</dbReference>
<gene>
    <name evidence="17" type="ORF">CAUS1442_LOCUS3357</name>
</gene>
<evidence type="ECO:0000256" key="13">
    <source>
        <dbReference type="SAM" id="Coils"/>
    </source>
</evidence>
<evidence type="ECO:0000259" key="15">
    <source>
        <dbReference type="PROSITE" id="PS50859"/>
    </source>
</evidence>
<dbReference type="GO" id="GO:0006890">
    <property type="term" value="P:retrograde vesicle-mediated transport, Golgi to endoplasmic reticulum"/>
    <property type="evidence" value="ECO:0007669"/>
    <property type="project" value="InterPro"/>
</dbReference>
<evidence type="ECO:0000256" key="2">
    <source>
        <dbReference type="ARBA" id="ARBA00004394"/>
    </source>
</evidence>
<evidence type="ECO:0000256" key="9">
    <source>
        <dbReference type="ARBA" id="ARBA00023034"/>
    </source>
</evidence>
<feature type="transmembrane region" description="Helical" evidence="14">
    <location>
        <begin position="202"/>
        <end position="220"/>
    </location>
</feature>
<organism evidence="17">
    <name type="scientific">Craspedostauros australis</name>
    <dbReference type="NCBI Taxonomy" id="1486917"/>
    <lineage>
        <taxon>Eukaryota</taxon>
        <taxon>Sar</taxon>
        <taxon>Stramenopiles</taxon>
        <taxon>Ochrophyta</taxon>
        <taxon>Bacillariophyta</taxon>
        <taxon>Bacillariophyceae</taxon>
        <taxon>Bacillariophycidae</taxon>
        <taxon>Naviculales</taxon>
        <taxon>Naviculaceae</taxon>
        <taxon>Craspedostauros</taxon>
    </lineage>
</organism>
<sequence length="222" mass="25739">MPPLMTQVARLSDGLPLVATQTPSPGYAVTNAHQKEAKEILRKLTHGTPNKMSIVSGDRVFYYMSRDTLCFLVMTESRYPKRLSFLYMDEVADLILNELVGEFGNAWRAEIDTTERPFRFIHYDPVVQRKQREFQDERQQKSKLSDDLNEIQNIMKKNINDILDRGEKLDNVQNISKDLLKQSSGFKWGARKLTWQARGQQFAPMVLGFGVLIFVVYVKVFW</sequence>
<dbReference type="SMART" id="SM01270">
    <property type="entry name" value="Longin"/>
    <property type="match status" value="1"/>
</dbReference>
<dbReference type="Pfam" id="PF13774">
    <property type="entry name" value="Longin"/>
    <property type="match status" value="1"/>
</dbReference>
<dbReference type="SUPFAM" id="SSF58038">
    <property type="entry name" value="SNARE fusion complex"/>
    <property type="match status" value="1"/>
</dbReference>
<evidence type="ECO:0000256" key="10">
    <source>
        <dbReference type="ARBA" id="ARBA00023054"/>
    </source>
</evidence>
<dbReference type="PANTHER" id="PTHR45837">
    <property type="entry name" value="VESICLE-TRAFFICKING PROTEIN SEC22B"/>
    <property type="match status" value="1"/>
</dbReference>
<dbReference type="GO" id="GO:0000139">
    <property type="term" value="C:Golgi membrane"/>
    <property type="evidence" value="ECO:0007669"/>
    <property type="project" value="UniProtKB-SubCell"/>
</dbReference>
<dbReference type="AlphaFoldDB" id="A0A7R9ZLP6"/>
<dbReference type="Gene3D" id="1.20.5.110">
    <property type="match status" value="1"/>
</dbReference>
<reference evidence="17" key="1">
    <citation type="submission" date="2021-01" db="EMBL/GenBank/DDBJ databases">
        <authorList>
            <person name="Corre E."/>
            <person name="Pelletier E."/>
            <person name="Niang G."/>
            <person name="Scheremetjew M."/>
            <person name="Finn R."/>
            <person name="Kale V."/>
            <person name="Holt S."/>
            <person name="Cochrane G."/>
            <person name="Meng A."/>
            <person name="Brown T."/>
            <person name="Cohen L."/>
        </authorList>
    </citation>
    <scope>NUCLEOTIDE SEQUENCE</scope>
    <source>
        <strain evidence="17">CCMP3328</strain>
    </source>
</reference>
<dbReference type="Pfam" id="PF00957">
    <property type="entry name" value="Synaptobrevin"/>
    <property type="match status" value="1"/>
</dbReference>
<keyword evidence="8 14" id="KW-1133">Transmembrane helix</keyword>
<dbReference type="GO" id="GO:0015031">
    <property type="term" value="P:protein transport"/>
    <property type="evidence" value="ECO:0007669"/>
    <property type="project" value="UniProtKB-KW"/>
</dbReference>
<evidence type="ECO:0000256" key="6">
    <source>
        <dbReference type="ARBA" id="ARBA00022824"/>
    </source>
</evidence>
<dbReference type="GO" id="GO:0005484">
    <property type="term" value="F:SNAP receptor activity"/>
    <property type="evidence" value="ECO:0007669"/>
    <property type="project" value="InterPro"/>
</dbReference>